<accession>A0A8B6FLC2</accession>
<evidence type="ECO:0000313" key="1">
    <source>
        <dbReference type="EMBL" id="VDI50581.1"/>
    </source>
</evidence>
<organism evidence="1 2">
    <name type="scientific">Mytilus galloprovincialis</name>
    <name type="common">Mediterranean mussel</name>
    <dbReference type="NCBI Taxonomy" id="29158"/>
    <lineage>
        <taxon>Eukaryota</taxon>
        <taxon>Metazoa</taxon>
        <taxon>Spiralia</taxon>
        <taxon>Lophotrochozoa</taxon>
        <taxon>Mollusca</taxon>
        <taxon>Bivalvia</taxon>
        <taxon>Autobranchia</taxon>
        <taxon>Pteriomorphia</taxon>
        <taxon>Mytilida</taxon>
        <taxon>Mytiloidea</taxon>
        <taxon>Mytilidae</taxon>
        <taxon>Mytilinae</taxon>
        <taxon>Mytilus</taxon>
    </lineage>
</organism>
<comment type="caution">
    <text evidence="1">The sequence shown here is derived from an EMBL/GenBank/DDBJ whole genome shotgun (WGS) entry which is preliminary data.</text>
</comment>
<protein>
    <submittedName>
        <fullName evidence="1">Uncharacterized protein</fullName>
    </submittedName>
</protein>
<dbReference type="EMBL" id="UYJE01006962">
    <property type="protein sequence ID" value="VDI50581.1"/>
    <property type="molecule type" value="Genomic_DNA"/>
</dbReference>
<proteinExistence type="predicted"/>
<gene>
    <name evidence="1" type="ORF">MGAL_10B025891</name>
</gene>
<evidence type="ECO:0000313" key="2">
    <source>
        <dbReference type="Proteomes" id="UP000596742"/>
    </source>
</evidence>
<dbReference type="AlphaFoldDB" id="A0A8B6FLC2"/>
<name>A0A8B6FLC2_MYTGA</name>
<dbReference type="Proteomes" id="UP000596742">
    <property type="component" value="Unassembled WGS sequence"/>
</dbReference>
<sequence>MTFCNNNNKLLLAPNYCHGEGQYSGQMSWTNVFREEVEIIKLKDSSATESITHSTLSTIYTSKEINISPSQSLTSAYKSLRTQG</sequence>
<keyword evidence="2" id="KW-1185">Reference proteome</keyword>
<reference evidence="1" key="1">
    <citation type="submission" date="2018-11" db="EMBL/GenBank/DDBJ databases">
        <authorList>
            <person name="Alioto T."/>
            <person name="Alioto T."/>
        </authorList>
    </citation>
    <scope>NUCLEOTIDE SEQUENCE</scope>
</reference>